<proteinExistence type="predicted"/>
<dbReference type="InterPro" id="IPR005021">
    <property type="entry name" value="Terminase_largesu-like"/>
</dbReference>
<organism evidence="3">
    <name type="scientific">marine sediment metagenome</name>
    <dbReference type="NCBI Taxonomy" id="412755"/>
    <lineage>
        <taxon>unclassified sequences</taxon>
        <taxon>metagenomes</taxon>
        <taxon>ecological metagenomes</taxon>
    </lineage>
</organism>
<feature type="non-terminal residue" evidence="3">
    <location>
        <position position="409"/>
    </location>
</feature>
<feature type="domain" description="Terminase large subunit-like endonuclease" evidence="2">
    <location>
        <begin position="245"/>
        <end position="361"/>
    </location>
</feature>
<dbReference type="Gene3D" id="3.40.50.300">
    <property type="entry name" value="P-loop containing nucleotide triphosphate hydrolases"/>
    <property type="match status" value="1"/>
</dbReference>
<dbReference type="AlphaFoldDB" id="A0A0F9BFT0"/>
<evidence type="ECO:0000259" key="1">
    <source>
        <dbReference type="Pfam" id="PF03354"/>
    </source>
</evidence>
<name>A0A0F9BFT0_9ZZZZ</name>
<dbReference type="Pfam" id="PF03354">
    <property type="entry name" value="TerL_ATPase"/>
    <property type="match status" value="1"/>
</dbReference>
<feature type="domain" description="Terminase large subunit-like ATPase" evidence="1">
    <location>
        <begin position="62"/>
        <end position="231"/>
    </location>
</feature>
<evidence type="ECO:0008006" key="4">
    <source>
        <dbReference type="Google" id="ProtNLM"/>
    </source>
</evidence>
<reference evidence="3" key="1">
    <citation type="journal article" date="2015" name="Nature">
        <title>Complex archaea that bridge the gap between prokaryotes and eukaryotes.</title>
        <authorList>
            <person name="Spang A."/>
            <person name="Saw J.H."/>
            <person name="Jorgensen S.L."/>
            <person name="Zaremba-Niedzwiedzka K."/>
            <person name="Martijn J."/>
            <person name="Lind A.E."/>
            <person name="van Eijk R."/>
            <person name="Schleper C."/>
            <person name="Guy L."/>
            <person name="Ettema T.J."/>
        </authorList>
    </citation>
    <scope>NUCLEOTIDE SEQUENCE</scope>
</reference>
<dbReference type="InterPro" id="IPR046461">
    <property type="entry name" value="TerL_ATPase"/>
</dbReference>
<dbReference type="InterPro" id="IPR046462">
    <property type="entry name" value="TerL_nuclease"/>
</dbReference>
<evidence type="ECO:0000259" key="2">
    <source>
        <dbReference type="Pfam" id="PF20441"/>
    </source>
</evidence>
<dbReference type="Pfam" id="PF20441">
    <property type="entry name" value="TerL_nuclease"/>
    <property type="match status" value="1"/>
</dbReference>
<comment type="caution">
    <text evidence="3">The sequence shown here is derived from an EMBL/GenBank/DDBJ whole genome shotgun (WGS) entry which is preliminary data.</text>
</comment>
<dbReference type="EMBL" id="LAZR01038031">
    <property type="protein sequence ID" value="KKL20610.1"/>
    <property type="molecule type" value="Genomic_DNA"/>
</dbReference>
<gene>
    <name evidence="3" type="ORF">LCGC14_2453730</name>
</gene>
<dbReference type="InterPro" id="IPR027417">
    <property type="entry name" value="P-loop_NTPase"/>
</dbReference>
<dbReference type="PANTHER" id="PTHR41287">
    <property type="match status" value="1"/>
</dbReference>
<dbReference type="PANTHER" id="PTHR41287:SF1">
    <property type="entry name" value="PROTEIN YMFN"/>
    <property type="match status" value="1"/>
</dbReference>
<evidence type="ECO:0000313" key="3">
    <source>
        <dbReference type="EMBL" id="KKL20610.1"/>
    </source>
</evidence>
<dbReference type="GO" id="GO:0004519">
    <property type="term" value="F:endonuclease activity"/>
    <property type="evidence" value="ECO:0007669"/>
    <property type="project" value="InterPro"/>
</dbReference>
<accession>A0A0F9BFT0</accession>
<sequence length="409" mass="45796">MVKTASSKLDKIIRLIPGYDPVSTAGECTFDEKAAQHVIDFFTECLTHVKGDMKGQPFILQPWEQAIVANLFGWKQPDGARRYREAFIFIPRKNGKTTLTAGIVLYTLFCDGEPGAEIYSAAKDREQAALLYEQAKGMVLQEPELSSRSTLYATYKSIVIASEGSSYKAISAEASTKYGYNTHLAIIDELHAQHNRELVDVLMTSTGARRQPLIIHITTSDYERESICNEKHLQASKVRDGITKDPSFLPVIYEATIDDDWADPKVWAKANPNLDVSLPTKYLERECQHAKEVPAYENTFKRLHLNIRTEQATRWISMESWDACDEKIDLADLVGRDCYAGLDLASKIDVASFVLLFPLRGCHQPARLIVAVLVFQGQFRDLPLPQLGERHAVGLPEHGVKIGQDDLPG</sequence>
<protein>
    <recommendedName>
        <fullName evidence="4">Terminase large subunit</fullName>
    </recommendedName>
</protein>